<dbReference type="SUPFAM" id="SSF52266">
    <property type="entry name" value="SGNH hydrolase"/>
    <property type="match status" value="1"/>
</dbReference>
<dbReference type="OrthoDB" id="544608at2759"/>
<evidence type="ECO:0008006" key="3">
    <source>
        <dbReference type="Google" id="ProtNLM"/>
    </source>
</evidence>
<evidence type="ECO:0000313" key="1">
    <source>
        <dbReference type="EMBL" id="GAX83353.1"/>
    </source>
</evidence>
<name>A0A250XJZ2_9CHLO</name>
<dbReference type="PANTHER" id="PTHR34407">
    <property type="entry name" value="EXPRESSED PROTEIN"/>
    <property type="match status" value="1"/>
</dbReference>
<dbReference type="PANTHER" id="PTHR34407:SF1">
    <property type="entry name" value="SGNH HYDROLASE-TYPE ESTERASE DOMAIN-CONTAINING PROTEIN"/>
    <property type="match status" value="1"/>
</dbReference>
<sequence>MEIYDEAGRFNVRGSLLWERIKCVRGAAGTAFLGSNHRLRAALSRGLSGKPLKIGVVRGSISHGHGSSRIGETDWASLLQKWASKSLQNCTLRNGSVPGTPSAYMAMCLDMAIDQDVDIVIAEYVVNDGKDNSIDNNLRLMEFERLTCSHGVTYPRNDSDWHPFHNGLEDVYGALAPYYDLPWLSFRAATFRRAAFLEDPEFTYKDIMNSKVAHDYLHPSDFGHQILADLVIWLFRQTALDLILRPWSSDDEELLQERMPTM</sequence>
<protein>
    <recommendedName>
        <fullName evidence="3">SGNH hydrolase-type esterase domain-containing protein</fullName>
    </recommendedName>
</protein>
<dbReference type="Proteomes" id="UP000232323">
    <property type="component" value="Unassembled WGS sequence"/>
</dbReference>
<proteinExistence type="predicted"/>
<comment type="caution">
    <text evidence="1">The sequence shown here is derived from an EMBL/GenBank/DDBJ whole genome shotgun (WGS) entry which is preliminary data.</text>
</comment>
<organism evidence="1 2">
    <name type="scientific">Chlamydomonas eustigma</name>
    <dbReference type="NCBI Taxonomy" id="1157962"/>
    <lineage>
        <taxon>Eukaryota</taxon>
        <taxon>Viridiplantae</taxon>
        <taxon>Chlorophyta</taxon>
        <taxon>core chlorophytes</taxon>
        <taxon>Chlorophyceae</taxon>
        <taxon>CS clade</taxon>
        <taxon>Chlamydomonadales</taxon>
        <taxon>Chlamydomonadaceae</taxon>
        <taxon>Chlamydomonas</taxon>
    </lineage>
</organism>
<dbReference type="InterPro" id="IPR036514">
    <property type="entry name" value="SGNH_hydro_sf"/>
</dbReference>
<evidence type="ECO:0000313" key="2">
    <source>
        <dbReference type="Proteomes" id="UP000232323"/>
    </source>
</evidence>
<reference evidence="1 2" key="1">
    <citation type="submission" date="2017-08" db="EMBL/GenBank/DDBJ databases">
        <title>Acidophilic green algal genome provides insights into adaptation to an acidic environment.</title>
        <authorList>
            <person name="Hirooka S."/>
            <person name="Hirose Y."/>
            <person name="Kanesaki Y."/>
            <person name="Higuchi S."/>
            <person name="Fujiwara T."/>
            <person name="Onuma R."/>
            <person name="Era A."/>
            <person name="Ohbayashi R."/>
            <person name="Uzuka A."/>
            <person name="Nozaki H."/>
            <person name="Yoshikawa H."/>
            <person name="Miyagishima S.Y."/>
        </authorList>
    </citation>
    <scope>NUCLEOTIDE SEQUENCE [LARGE SCALE GENOMIC DNA]</scope>
    <source>
        <strain evidence="1 2">NIES-2499</strain>
    </source>
</reference>
<keyword evidence="2" id="KW-1185">Reference proteome</keyword>
<accession>A0A250XJZ2</accession>
<dbReference type="EMBL" id="BEGY01000097">
    <property type="protein sequence ID" value="GAX83353.1"/>
    <property type="molecule type" value="Genomic_DNA"/>
</dbReference>
<dbReference type="AlphaFoldDB" id="A0A250XJZ2"/>
<dbReference type="Gene3D" id="3.40.50.1110">
    <property type="entry name" value="SGNH hydrolase"/>
    <property type="match status" value="1"/>
</dbReference>
<gene>
    <name evidence="1" type="ORF">CEUSTIGMA_g10778.t1</name>
</gene>